<protein>
    <submittedName>
        <fullName evidence="9">Ammonium transporter AmtB-like domain-containing protein</fullName>
    </submittedName>
</protein>
<dbReference type="Proteomes" id="UP000887540">
    <property type="component" value="Unplaced"/>
</dbReference>
<feature type="transmembrane region" description="Helical" evidence="6">
    <location>
        <begin position="122"/>
        <end position="142"/>
    </location>
</feature>
<dbReference type="InterPro" id="IPR024041">
    <property type="entry name" value="NH4_transpt_AmtB-like_dom"/>
</dbReference>
<feature type="domain" description="Ammonium transporter AmtB-like" evidence="7">
    <location>
        <begin position="86"/>
        <end position="465"/>
    </location>
</feature>
<feature type="transmembrane region" description="Helical" evidence="6">
    <location>
        <begin position="316"/>
        <end position="337"/>
    </location>
</feature>
<keyword evidence="5 6" id="KW-0472">Membrane</keyword>
<feature type="transmembrane region" description="Helical" evidence="6">
    <location>
        <begin position="382"/>
        <end position="399"/>
    </location>
</feature>
<dbReference type="PRINTS" id="PR00342">
    <property type="entry name" value="RHESUSRHD"/>
</dbReference>
<dbReference type="PANTHER" id="PTHR11730">
    <property type="entry name" value="AMMONIUM TRANSPORTER"/>
    <property type="match status" value="1"/>
</dbReference>
<dbReference type="FunFam" id="1.10.3430.10:FF:000012">
    <property type="entry name" value="Rh type C glycoprotein"/>
    <property type="match status" value="1"/>
</dbReference>
<dbReference type="InterPro" id="IPR029020">
    <property type="entry name" value="Ammonium/urea_transptr"/>
</dbReference>
<evidence type="ECO:0000256" key="6">
    <source>
        <dbReference type="SAM" id="Phobius"/>
    </source>
</evidence>
<evidence type="ECO:0000259" key="7">
    <source>
        <dbReference type="Pfam" id="PF00909"/>
    </source>
</evidence>
<feature type="transmembrane region" description="Helical" evidence="6">
    <location>
        <begin position="189"/>
        <end position="208"/>
    </location>
</feature>
<dbReference type="Gene3D" id="1.10.3430.10">
    <property type="entry name" value="Ammonium transporter AmtB like domains"/>
    <property type="match status" value="1"/>
</dbReference>
<comment type="subcellular location">
    <subcellularLocation>
        <location evidence="1">Membrane</location>
        <topology evidence="1">Multi-pass membrane protein</topology>
    </subcellularLocation>
</comment>
<organism evidence="8 9">
    <name type="scientific">Acrobeloides nanus</name>
    <dbReference type="NCBI Taxonomy" id="290746"/>
    <lineage>
        <taxon>Eukaryota</taxon>
        <taxon>Metazoa</taxon>
        <taxon>Ecdysozoa</taxon>
        <taxon>Nematoda</taxon>
        <taxon>Chromadorea</taxon>
        <taxon>Rhabditida</taxon>
        <taxon>Tylenchina</taxon>
        <taxon>Cephalobomorpha</taxon>
        <taxon>Cephaloboidea</taxon>
        <taxon>Cephalobidae</taxon>
        <taxon>Acrobeloides</taxon>
    </lineage>
</organism>
<dbReference type="GO" id="GO:0005886">
    <property type="term" value="C:plasma membrane"/>
    <property type="evidence" value="ECO:0007669"/>
    <property type="project" value="InterPro"/>
</dbReference>
<keyword evidence="4 6" id="KW-1133">Transmembrane helix</keyword>
<feature type="transmembrane region" description="Helical" evidence="6">
    <location>
        <begin position="98"/>
        <end position="117"/>
    </location>
</feature>
<dbReference type="GO" id="GO:0097272">
    <property type="term" value="P:ammonium homeostasis"/>
    <property type="evidence" value="ECO:0007669"/>
    <property type="project" value="TreeGrafter"/>
</dbReference>
<feature type="transmembrane region" description="Helical" evidence="6">
    <location>
        <begin position="343"/>
        <end position="361"/>
    </location>
</feature>
<dbReference type="GO" id="GO:0008519">
    <property type="term" value="F:ammonium channel activity"/>
    <property type="evidence" value="ECO:0007669"/>
    <property type="project" value="InterPro"/>
</dbReference>
<evidence type="ECO:0000256" key="4">
    <source>
        <dbReference type="ARBA" id="ARBA00022989"/>
    </source>
</evidence>
<feature type="transmembrane region" description="Helical" evidence="6">
    <location>
        <begin position="220"/>
        <end position="238"/>
    </location>
</feature>
<dbReference type="SUPFAM" id="SSF111352">
    <property type="entry name" value="Ammonium transporter"/>
    <property type="match status" value="1"/>
</dbReference>
<keyword evidence="3 6" id="KW-0812">Transmembrane</keyword>
<evidence type="ECO:0000256" key="3">
    <source>
        <dbReference type="ARBA" id="ARBA00022692"/>
    </source>
</evidence>
<evidence type="ECO:0000313" key="8">
    <source>
        <dbReference type="Proteomes" id="UP000887540"/>
    </source>
</evidence>
<dbReference type="InterPro" id="IPR002229">
    <property type="entry name" value="RhesusRHD"/>
</dbReference>
<accession>A0A914C273</accession>
<feature type="transmembrane region" description="Helical" evidence="6">
    <location>
        <begin position="284"/>
        <end position="304"/>
    </location>
</feature>
<dbReference type="WBParaSite" id="ACRNAN_Path_157.g565.t1">
    <property type="protein sequence ID" value="ACRNAN_Path_157.g565.t1"/>
    <property type="gene ID" value="ACRNAN_Path_157.g565"/>
</dbReference>
<name>A0A914C273_9BILA</name>
<sequence>MPFELKAKKISTNSQEPLKKDSIVHQKVSVVSLNMNGTDNRAKHMSTTPVYKKHQFTFLVLLFHVVFMILYGIFGRFTPNALPGGDESKEYVNSKYPLYQDVHVMIFIGFGFLMVFLRRYGFASVSINMLLACFTIEWGILVRGFTSEEFLKDKVFTISIDQILTADFAAAVVLITMGSLLGKLSPAQYLIMAFLEVPAALITEHFIVHGLHVNDVGGSIIVHAFGAYFGLAASRVLYRKYWDNHEHAGSIYHSDLMSMVGALFLWVYWPSFNAVVAEPEDARQRAIINTLLSLVACTLTTFLVSQLVNKHRHFDMVHIANSTLAGGVAIGTTANVVLNPVHALLVGTVAGALSVVGYEYITPWLDHKLQIQDTCGVNNLHGMPGVLAGLFGVFFAVWYDPARYGASLNTIYPAFKPYDKLEDPTVGGRTAIDQALFQLAGVGLSVGVAIVTGAITGLILRLPFWNQVREKELYSDGDYFHVPDDYDFTTRVTSNIDHVELTETHETTKLTS</sequence>
<dbReference type="Pfam" id="PF00909">
    <property type="entry name" value="Ammonium_transp"/>
    <property type="match status" value="1"/>
</dbReference>
<evidence type="ECO:0000313" key="9">
    <source>
        <dbReference type="WBParaSite" id="ACRNAN_Path_157.g565.t1"/>
    </source>
</evidence>
<dbReference type="PANTHER" id="PTHR11730:SF60">
    <property type="entry name" value="RH50, ISOFORM D"/>
    <property type="match status" value="1"/>
</dbReference>
<feature type="transmembrane region" description="Helical" evidence="6">
    <location>
        <begin position="435"/>
        <end position="460"/>
    </location>
</feature>
<proteinExistence type="inferred from homology"/>
<keyword evidence="8" id="KW-1185">Reference proteome</keyword>
<evidence type="ECO:0000256" key="2">
    <source>
        <dbReference type="ARBA" id="ARBA00011036"/>
    </source>
</evidence>
<reference evidence="9" key="1">
    <citation type="submission" date="2022-11" db="UniProtKB">
        <authorList>
            <consortium name="WormBaseParasite"/>
        </authorList>
    </citation>
    <scope>IDENTIFICATION</scope>
</reference>
<dbReference type="AlphaFoldDB" id="A0A914C273"/>
<feature type="transmembrane region" description="Helical" evidence="6">
    <location>
        <begin position="56"/>
        <end position="78"/>
    </location>
</feature>
<feature type="transmembrane region" description="Helical" evidence="6">
    <location>
        <begin position="250"/>
        <end position="269"/>
    </location>
</feature>
<feature type="transmembrane region" description="Helical" evidence="6">
    <location>
        <begin position="162"/>
        <end position="182"/>
    </location>
</feature>
<comment type="similarity">
    <text evidence="2">Belongs to the ammonium transporter (TC 2.A.49) family. Rh subfamily.</text>
</comment>
<evidence type="ECO:0000256" key="1">
    <source>
        <dbReference type="ARBA" id="ARBA00004141"/>
    </source>
</evidence>
<evidence type="ECO:0000256" key="5">
    <source>
        <dbReference type="ARBA" id="ARBA00023136"/>
    </source>
</evidence>